<dbReference type="AlphaFoldDB" id="A0A840UGC0"/>
<protein>
    <recommendedName>
        <fullName evidence="1">DUF1659 domain-containing protein</fullName>
    </recommendedName>
</protein>
<accession>A0A840UGC0</accession>
<proteinExistence type="predicted"/>
<sequence>MAATKTEQSTKLIVKVQTGLTASGEPKFSQRNFASINAAATDDSLLSAGNALGALQEYPVGAVMRQDVCTLSEA</sequence>
<evidence type="ECO:0000313" key="2">
    <source>
        <dbReference type="EMBL" id="MBB5336801.1"/>
    </source>
</evidence>
<dbReference type="Pfam" id="PF07872">
    <property type="entry name" value="DUF1659"/>
    <property type="match status" value="1"/>
</dbReference>
<evidence type="ECO:0000259" key="1">
    <source>
        <dbReference type="Pfam" id="PF07872"/>
    </source>
</evidence>
<dbReference type="Proteomes" id="UP000559117">
    <property type="component" value="Unassembled WGS sequence"/>
</dbReference>
<reference evidence="2 3" key="1">
    <citation type="submission" date="2020-08" db="EMBL/GenBank/DDBJ databases">
        <title>Genomic Encyclopedia of Type Strains, Phase IV (KMG-IV): sequencing the most valuable type-strain genomes for metagenomic binning, comparative biology and taxonomic classification.</title>
        <authorList>
            <person name="Goeker M."/>
        </authorList>
    </citation>
    <scope>NUCLEOTIDE SEQUENCE [LARGE SCALE GENOMIC DNA]</scope>
    <source>
        <strain evidence="2 3">DSM 24661</strain>
    </source>
</reference>
<dbReference type="RefSeq" id="WP_183862068.1">
    <property type="nucleotide sequence ID" value="NZ_JACHFH010000024.1"/>
</dbReference>
<evidence type="ECO:0000313" key="3">
    <source>
        <dbReference type="Proteomes" id="UP000559117"/>
    </source>
</evidence>
<dbReference type="EMBL" id="JACHFH010000024">
    <property type="protein sequence ID" value="MBB5336801.1"/>
    <property type="molecule type" value="Genomic_DNA"/>
</dbReference>
<feature type="domain" description="DUF1659" evidence="1">
    <location>
        <begin position="2"/>
        <end position="73"/>
    </location>
</feature>
<gene>
    <name evidence="2" type="ORF">HNR32_001956</name>
</gene>
<dbReference type="InterPro" id="IPR012454">
    <property type="entry name" value="DUF1659"/>
</dbReference>
<comment type="caution">
    <text evidence="2">The sequence shown here is derived from an EMBL/GenBank/DDBJ whole genome shotgun (WGS) entry which is preliminary data.</text>
</comment>
<organism evidence="2 3">
    <name type="scientific">Pectinatus brassicae</name>
    <dbReference type="NCBI Taxonomy" id="862415"/>
    <lineage>
        <taxon>Bacteria</taxon>
        <taxon>Bacillati</taxon>
        <taxon>Bacillota</taxon>
        <taxon>Negativicutes</taxon>
        <taxon>Selenomonadales</taxon>
        <taxon>Selenomonadaceae</taxon>
        <taxon>Pectinatus</taxon>
    </lineage>
</organism>
<name>A0A840UGC0_9FIRM</name>
<keyword evidence="3" id="KW-1185">Reference proteome</keyword>